<dbReference type="Proteomes" id="UP001152747">
    <property type="component" value="Unassembled WGS sequence"/>
</dbReference>
<evidence type="ECO:0000313" key="2">
    <source>
        <dbReference type="Proteomes" id="UP001152747"/>
    </source>
</evidence>
<protein>
    <submittedName>
        <fullName evidence="1">Uncharacterized protein</fullName>
    </submittedName>
</protein>
<accession>A0A9P1IAX9</accession>
<comment type="caution">
    <text evidence="1">The sequence shown here is derived from an EMBL/GenBank/DDBJ whole genome shotgun (WGS) entry which is preliminary data.</text>
</comment>
<name>A0A9P1IAX9_9PELO</name>
<evidence type="ECO:0000313" key="1">
    <source>
        <dbReference type="EMBL" id="CAI5441571.1"/>
    </source>
</evidence>
<keyword evidence="2" id="KW-1185">Reference proteome</keyword>
<organism evidence="1 2">
    <name type="scientific">Caenorhabditis angaria</name>
    <dbReference type="NCBI Taxonomy" id="860376"/>
    <lineage>
        <taxon>Eukaryota</taxon>
        <taxon>Metazoa</taxon>
        <taxon>Ecdysozoa</taxon>
        <taxon>Nematoda</taxon>
        <taxon>Chromadorea</taxon>
        <taxon>Rhabditida</taxon>
        <taxon>Rhabditina</taxon>
        <taxon>Rhabditomorpha</taxon>
        <taxon>Rhabditoidea</taxon>
        <taxon>Rhabditidae</taxon>
        <taxon>Peloderinae</taxon>
        <taxon>Caenorhabditis</taxon>
    </lineage>
</organism>
<dbReference type="AlphaFoldDB" id="A0A9P1IAX9"/>
<sequence>MSEKDKPSSCWMAHSPNMLLRAGLTKLKSLLPKFSFNMAIQANFSIESQSSKDVKEVQKRCERILELEREIETLKYKNYEYK</sequence>
<reference evidence="1" key="1">
    <citation type="submission" date="2022-11" db="EMBL/GenBank/DDBJ databases">
        <authorList>
            <person name="Kikuchi T."/>
        </authorList>
    </citation>
    <scope>NUCLEOTIDE SEQUENCE</scope>
    <source>
        <strain evidence="1">PS1010</strain>
    </source>
</reference>
<proteinExistence type="predicted"/>
<gene>
    <name evidence="1" type="ORF">CAMP_LOCUS4208</name>
</gene>
<dbReference type="EMBL" id="CANHGI010000002">
    <property type="protein sequence ID" value="CAI5441571.1"/>
    <property type="molecule type" value="Genomic_DNA"/>
</dbReference>